<feature type="region of interest" description="Disordered" evidence="2">
    <location>
        <begin position="282"/>
        <end position="311"/>
    </location>
</feature>
<organism evidence="4 5">
    <name type="scientific">Dermatophagoides pteronyssinus</name>
    <name type="common">European house dust mite</name>
    <dbReference type="NCBI Taxonomy" id="6956"/>
    <lineage>
        <taxon>Eukaryota</taxon>
        <taxon>Metazoa</taxon>
        <taxon>Ecdysozoa</taxon>
        <taxon>Arthropoda</taxon>
        <taxon>Chelicerata</taxon>
        <taxon>Arachnida</taxon>
        <taxon>Acari</taxon>
        <taxon>Acariformes</taxon>
        <taxon>Sarcoptiformes</taxon>
        <taxon>Astigmata</taxon>
        <taxon>Psoroptidia</taxon>
        <taxon>Analgoidea</taxon>
        <taxon>Pyroglyphidae</taxon>
        <taxon>Dermatophagoidinae</taxon>
        <taxon>Dermatophagoides</taxon>
    </lineage>
</organism>
<evidence type="ECO:0000313" key="5">
    <source>
        <dbReference type="RefSeq" id="XP_027195311.1"/>
    </source>
</evidence>
<keyword evidence="4" id="KW-1185">Reference proteome</keyword>
<dbReference type="GO" id="GO:0008061">
    <property type="term" value="F:chitin binding"/>
    <property type="evidence" value="ECO:0007669"/>
    <property type="project" value="InterPro"/>
</dbReference>
<dbReference type="OMA" id="CPNGTIW"/>
<keyword evidence="1" id="KW-0175">Coiled coil</keyword>
<dbReference type="Pfam" id="PF01607">
    <property type="entry name" value="CBM_14"/>
    <property type="match status" value="1"/>
</dbReference>
<feature type="region of interest" description="Disordered" evidence="2">
    <location>
        <begin position="331"/>
        <end position="355"/>
    </location>
</feature>
<dbReference type="Proteomes" id="UP000515146">
    <property type="component" value="Unplaced"/>
</dbReference>
<dbReference type="PROSITE" id="PS50940">
    <property type="entry name" value="CHIT_BIND_II"/>
    <property type="match status" value="1"/>
</dbReference>
<accession>A0A6P6XR25</accession>
<feature type="compositionally biased region" description="Low complexity" evidence="2">
    <location>
        <begin position="409"/>
        <end position="447"/>
    </location>
</feature>
<feature type="region of interest" description="Disordered" evidence="2">
    <location>
        <begin position="408"/>
        <end position="505"/>
    </location>
</feature>
<evidence type="ECO:0000256" key="1">
    <source>
        <dbReference type="SAM" id="Coils"/>
    </source>
</evidence>
<sequence>MKRFFTSTKIFATTQQRSLLLALILLYCLTGIQIFVHGQFIHIFEVQDENRAPKSDLFDPSQYKYVSPSQLQKQQEQNKLLQLQNQAASRQSSSLSSQTQSSSSSSSSSPSSTPYSDILPTPLPQSPLIRSSIEPIINNAPQVPELRRTTPLKQSSVQYVDDNLNNNQNNSHNHNHHHHHQYQPQQHQSNRIRIGSIPRSNQNAYSMANQNISINNQQQQQQHYHPSIITNSSLLPNITYMNSIRRLLQPNITATVLPSTVTQSPITTGNHIPEQYDSEIRKQLRMQQQQQQQQHSENRYSRTQPLRVSAQNQRQYVVRVPAPFSVNISNLQSPSPNLLPQQQLPPNLNQLPQPSQNQYTPIQIIVPPNGQNSNQSALRLSTLNSVMIAGQQDRGIPSSLLNSFLQRTQNQLQSQSQSQVQTPPQPQPISNQQQQPQQQSHHPIINQPQPPYAANLPQLYASLQSTQTPSSSQPMIASGHHQSSNPLPQPTIITTNTNNAPIGRSVNGVSNNTLSSLFNPPITNKESLTDEDIKLIEEHNRKVQYFLQQRQAELQAQQERLRQQKLAEQGAQMKAQQEAAARAAAEQERIRRLKAEQEAAARVAAENERIRRLKAEQETAARAAAEQEQLRRLKAEQEASARAAADQERIARIRAEQERIQRIRAEQEAAARAAAEQERIQRIRAEQEAAVRAAAEQERIQRIRAEQEAAARAAAEQERIQRIRAEQQAAAEQEQIRRLKAEQEAAARAAADHERIRRMKAEQEAVARIAAEQERIRRLKAEQEVLEQQQLQKHREEQEMAARAAAEQERLRRIREEQERYQKLKEQESEQERQRQLRAQHEAAIRMANADRSSRLQRIQNAQELAALRYHQNAQLLGASNLTSNSLSYQAEPSLALDEASLNSNRQSTVSRSQVDNTGLVDAARIRAEKEALAEQERLLRFQASQQALAQQQAAEQNRLRRLREEESLQAEEERLAREAQEQQILRARNEQSRLINAAREAAIRDPATMSYTPYTEDLHKYQTSNVSNSQQYGSLNNVRSPEPAVSRQTASSQANPVNIRSISADYTDRRSLSNSNQIDSSLPLTSKNESHFKPAKISLQELPPDLDRDGIPGVAGRDYPTLTEIPKTSFSCARQPLNGYYADTETACQVVHMCQMGGVQDSFICPNGTIWNQEKFACQWWYEVNCATAPTFYALNNNLYKGKNDGKNEQSSFNSASSSSPTSSLSRQL</sequence>
<gene>
    <name evidence="5" type="primary">LOC113789911</name>
</gene>
<feature type="compositionally biased region" description="Low complexity" evidence="2">
    <location>
        <begin position="464"/>
        <end position="474"/>
    </location>
</feature>
<feature type="domain" description="Chitin-binding type-2" evidence="3">
    <location>
        <begin position="1130"/>
        <end position="1189"/>
    </location>
</feature>
<protein>
    <submittedName>
        <fullName evidence="5">Inner centromere protein A-like</fullName>
    </submittedName>
</protein>
<feature type="region of interest" description="Disordered" evidence="2">
    <location>
        <begin position="1029"/>
        <end position="1088"/>
    </location>
</feature>
<feature type="coiled-coil region" evidence="1">
    <location>
        <begin position="547"/>
        <end position="844"/>
    </location>
</feature>
<dbReference type="GO" id="GO:0005576">
    <property type="term" value="C:extracellular region"/>
    <property type="evidence" value="ECO:0007669"/>
    <property type="project" value="InterPro"/>
</dbReference>
<dbReference type="InterPro" id="IPR036508">
    <property type="entry name" value="Chitin-bd_dom_sf"/>
</dbReference>
<evidence type="ECO:0000256" key="2">
    <source>
        <dbReference type="SAM" id="MobiDB-lite"/>
    </source>
</evidence>
<dbReference type="InParanoid" id="A0A6P6XR25"/>
<dbReference type="GeneID" id="113789911"/>
<feature type="coiled-coil region" evidence="1">
    <location>
        <begin position="946"/>
        <end position="998"/>
    </location>
</feature>
<feature type="compositionally biased region" description="Low complexity" evidence="2">
    <location>
        <begin position="75"/>
        <end position="116"/>
    </location>
</feature>
<feature type="compositionally biased region" description="Polar residues" evidence="2">
    <location>
        <begin position="1047"/>
        <end position="1062"/>
    </location>
</feature>
<dbReference type="RefSeq" id="XP_027195311.1">
    <property type="nucleotide sequence ID" value="XM_027339510.1"/>
</dbReference>
<dbReference type="AlphaFoldDB" id="A0A6P6XR25"/>
<evidence type="ECO:0000259" key="3">
    <source>
        <dbReference type="PROSITE" id="PS50940"/>
    </source>
</evidence>
<dbReference type="KEGG" id="dpte:113789911"/>
<feature type="compositionally biased region" description="Polar residues" evidence="2">
    <location>
        <begin position="1029"/>
        <end position="1040"/>
    </location>
</feature>
<feature type="region of interest" description="Disordered" evidence="2">
    <location>
        <begin position="75"/>
        <end position="127"/>
    </location>
</feature>
<feature type="region of interest" description="Disordered" evidence="2">
    <location>
        <begin position="162"/>
        <end position="189"/>
    </location>
</feature>
<evidence type="ECO:0000313" key="4">
    <source>
        <dbReference type="Proteomes" id="UP000515146"/>
    </source>
</evidence>
<feature type="region of interest" description="Disordered" evidence="2">
    <location>
        <begin position="1207"/>
        <end position="1230"/>
    </location>
</feature>
<feature type="compositionally biased region" description="Low complexity" evidence="2">
    <location>
        <begin position="1212"/>
        <end position="1230"/>
    </location>
</feature>
<reference evidence="5" key="1">
    <citation type="submission" date="2025-08" db="UniProtKB">
        <authorList>
            <consortium name="RefSeq"/>
        </authorList>
    </citation>
    <scope>IDENTIFICATION</scope>
    <source>
        <strain evidence="5">Airmid</strain>
    </source>
</reference>
<dbReference type="Gene3D" id="2.170.140.10">
    <property type="entry name" value="Chitin binding domain"/>
    <property type="match status" value="1"/>
</dbReference>
<dbReference type="SUPFAM" id="SSF57625">
    <property type="entry name" value="Invertebrate chitin-binding proteins"/>
    <property type="match status" value="1"/>
</dbReference>
<proteinExistence type="predicted"/>
<dbReference type="InterPro" id="IPR002557">
    <property type="entry name" value="Chitin-bd_dom"/>
</dbReference>
<dbReference type="OrthoDB" id="6364363at2759"/>
<dbReference type="PANTHER" id="PTHR22933:SF31">
    <property type="entry name" value="FI18007P1"/>
    <property type="match status" value="1"/>
</dbReference>
<feature type="compositionally biased region" description="Low complexity" evidence="2">
    <location>
        <begin position="490"/>
        <end position="502"/>
    </location>
</feature>
<feature type="compositionally biased region" description="Polar residues" evidence="2">
    <location>
        <begin position="301"/>
        <end position="311"/>
    </location>
</feature>
<feature type="compositionally biased region" description="Polar residues" evidence="2">
    <location>
        <begin position="1073"/>
        <end position="1088"/>
    </location>
</feature>
<name>A0A6P6XR25_DERPT</name>
<dbReference type="InterPro" id="IPR052976">
    <property type="entry name" value="Scoloptoxin-like"/>
</dbReference>
<dbReference type="PANTHER" id="PTHR22933">
    <property type="entry name" value="FI18007P1-RELATED"/>
    <property type="match status" value="1"/>
</dbReference>